<evidence type="ECO:0000256" key="1">
    <source>
        <dbReference type="SAM" id="MobiDB-lite"/>
    </source>
</evidence>
<feature type="region of interest" description="Disordered" evidence="1">
    <location>
        <begin position="22"/>
        <end position="158"/>
    </location>
</feature>
<feature type="compositionally biased region" description="Gly residues" evidence="1">
    <location>
        <begin position="53"/>
        <end position="71"/>
    </location>
</feature>
<keyword evidence="4" id="KW-1185">Reference proteome</keyword>
<evidence type="ECO:0000313" key="3">
    <source>
        <dbReference type="EMBL" id="CAK4034146.1"/>
    </source>
</evidence>
<feature type="compositionally biased region" description="Basic and acidic residues" evidence="1">
    <location>
        <begin position="147"/>
        <end position="158"/>
    </location>
</feature>
<comment type="caution">
    <text evidence="3">The sequence shown here is derived from an EMBL/GenBank/DDBJ whole genome shotgun (WGS) entry which is preliminary data.</text>
</comment>
<evidence type="ECO:0000256" key="2">
    <source>
        <dbReference type="SAM" id="SignalP"/>
    </source>
</evidence>
<protein>
    <submittedName>
        <fullName evidence="3">Uncharacterized protein</fullName>
    </submittedName>
</protein>
<dbReference type="AlphaFoldDB" id="A0AAI9EDL8"/>
<dbReference type="EMBL" id="CAVMBE010000106">
    <property type="protein sequence ID" value="CAK4034146.1"/>
    <property type="molecule type" value="Genomic_DNA"/>
</dbReference>
<feature type="compositionally biased region" description="Gly residues" evidence="1">
    <location>
        <begin position="97"/>
        <end position="117"/>
    </location>
</feature>
<sequence>MQYIVPAFALFAAANALAIPVGPGSDAESSAISQQSDKENDASQKFGPTIAIGGNGGPGGFGAPGGAGGTGITRAGPFRSQDGTHGGTFGFPSGFGSSSGEGGSGGSAFGNQRGVGGQPFDNQPFDDQPFEDQPSEDQPFYGQPFGQREDRDGPNRRQ</sequence>
<reference evidence="3" key="1">
    <citation type="submission" date="2023-11" db="EMBL/GenBank/DDBJ databases">
        <authorList>
            <person name="Alioto T."/>
            <person name="Alioto T."/>
            <person name="Gomez Garrido J."/>
        </authorList>
    </citation>
    <scope>NUCLEOTIDE SEQUENCE</scope>
</reference>
<proteinExistence type="predicted"/>
<feature type="chain" id="PRO_5042509286" evidence="2">
    <location>
        <begin position="19"/>
        <end position="158"/>
    </location>
</feature>
<dbReference type="Proteomes" id="UP001296104">
    <property type="component" value="Unassembled WGS sequence"/>
</dbReference>
<gene>
    <name evidence="3" type="ORF">LECACI_7A009304</name>
</gene>
<keyword evidence="2" id="KW-0732">Signal</keyword>
<evidence type="ECO:0000313" key="4">
    <source>
        <dbReference type="Proteomes" id="UP001296104"/>
    </source>
</evidence>
<organism evidence="3 4">
    <name type="scientific">Lecanosticta acicola</name>
    <dbReference type="NCBI Taxonomy" id="111012"/>
    <lineage>
        <taxon>Eukaryota</taxon>
        <taxon>Fungi</taxon>
        <taxon>Dikarya</taxon>
        <taxon>Ascomycota</taxon>
        <taxon>Pezizomycotina</taxon>
        <taxon>Dothideomycetes</taxon>
        <taxon>Dothideomycetidae</taxon>
        <taxon>Mycosphaerellales</taxon>
        <taxon>Mycosphaerellaceae</taxon>
        <taxon>Lecanosticta</taxon>
    </lineage>
</organism>
<name>A0AAI9EDL8_9PEZI</name>
<feature type="signal peptide" evidence="2">
    <location>
        <begin position="1"/>
        <end position="18"/>
    </location>
</feature>
<accession>A0AAI9EDL8</accession>